<organism evidence="4 5">
    <name type="scientific">Brevibacillus laterosporus LMG 15441</name>
    <dbReference type="NCBI Taxonomy" id="1042163"/>
    <lineage>
        <taxon>Bacteria</taxon>
        <taxon>Bacillati</taxon>
        <taxon>Bacillota</taxon>
        <taxon>Bacilli</taxon>
        <taxon>Bacillales</taxon>
        <taxon>Paenibacillaceae</taxon>
        <taxon>Brevibacillus</taxon>
    </lineage>
</organism>
<dbReference type="SUPFAM" id="SSF52096">
    <property type="entry name" value="ClpP/crotonase"/>
    <property type="match status" value="1"/>
</dbReference>
<dbReference type="KEGG" id="blr:BRLA_c011610"/>
<dbReference type="HOGENOM" id="CLU_009834_7_6_9"/>
<evidence type="ECO:0000256" key="2">
    <source>
        <dbReference type="ARBA" id="ARBA00023239"/>
    </source>
</evidence>
<keyword evidence="5" id="KW-1185">Reference proteome</keyword>
<dbReference type="InterPro" id="IPR029045">
    <property type="entry name" value="ClpP/crotonase-like_dom_sf"/>
</dbReference>
<dbReference type="Gene3D" id="3.90.226.10">
    <property type="entry name" value="2-enoyl-CoA Hydratase, Chain A, domain 1"/>
    <property type="match status" value="1"/>
</dbReference>
<accession>A0A075R251</accession>
<evidence type="ECO:0000313" key="5">
    <source>
        <dbReference type="Proteomes" id="UP000005850"/>
    </source>
</evidence>
<dbReference type="InterPro" id="IPR014748">
    <property type="entry name" value="Enoyl-CoA_hydra_C"/>
</dbReference>
<gene>
    <name evidence="4" type="ORF">BRLA_c011610</name>
</gene>
<sequence length="258" mass="27822">MSYPNLTLVTEGTIAIVTINHPPANALNQATLTSLAQALDDLEQNDQIRAIVITGEGRFFIAGADIKEFTALAEQSPQQVAERGQQLFLRMETFSKPIIAAINGACLGGGLELAMACHIRYVAKEAKLGLPELNLGLIPGYGGTQRLPRLIGRGKATQLILTSDMIDGEEALAIGLAEAVYPVEQLLEESKKLARKISEKGAISVKYALDAIHSGVELGLSAGMKREAELFGQVFTTEDMKEGVTAFLEKRKPQFSNR</sequence>
<dbReference type="EC" id="4.2.1.17" evidence="4"/>
<dbReference type="Pfam" id="PF00378">
    <property type="entry name" value="ECH_1"/>
    <property type="match status" value="1"/>
</dbReference>
<evidence type="ECO:0000256" key="3">
    <source>
        <dbReference type="RuleBase" id="RU003707"/>
    </source>
</evidence>
<proteinExistence type="inferred from homology"/>
<dbReference type="RefSeq" id="WP_003334956.1">
    <property type="nucleotide sequence ID" value="NZ_CP007806.1"/>
</dbReference>
<dbReference type="FunFam" id="1.10.12.10:FF:000001">
    <property type="entry name" value="Probable enoyl-CoA hydratase, mitochondrial"/>
    <property type="match status" value="1"/>
</dbReference>
<dbReference type="Proteomes" id="UP000005850">
    <property type="component" value="Chromosome"/>
</dbReference>
<name>A0A075R251_BRELA</name>
<dbReference type="FunFam" id="3.90.226.10:FF:000009">
    <property type="entry name" value="Carnitinyl-CoA dehydratase"/>
    <property type="match status" value="1"/>
</dbReference>
<dbReference type="EMBL" id="CP007806">
    <property type="protein sequence ID" value="AIG25501.1"/>
    <property type="molecule type" value="Genomic_DNA"/>
</dbReference>
<dbReference type="PANTHER" id="PTHR11941:SF175">
    <property type="entry name" value="ENOYL-COA HYDRATASE-RELATED"/>
    <property type="match status" value="1"/>
</dbReference>
<dbReference type="STRING" id="1042163.BRLA_c011610"/>
<dbReference type="InterPro" id="IPR001753">
    <property type="entry name" value="Enoyl-CoA_hydra/iso"/>
</dbReference>
<dbReference type="Gene3D" id="1.10.12.10">
    <property type="entry name" value="Lyase 2-enoyl-coa Hydratase, Chain A, domain 2"/>
    <property type="match status" value="1"/>
</dbReference>
<reference evidence="4 5" key="1">
    <citation type="journal article" date="2011" name="J. Bacteriol.">
        <title>Genome sequence of Brevibacillus laterosporus LMG 15441, a pathogen of invertebrates.</title>
        <authorList>
            <person name="Djukic M."/>
            <person name="Poehlein A."/>
            <person name="Thurmer A."/>
            <person name="Daniel R."/>
        </authorList>
    </citation>
    <scope>NUCLEOTIDE SEQUENCE [LARGE SCALE GENOMIC DNA]</scope>
    <source>
        <strain evidence="4 5">LMG 15441</strain>
    </source>
</reference>
<dbReference type="NCBIfam" id="NF005803">
    <property type="entry name" value="PRK07658.1"/>
    <property type="match status" value="1"/>
</dbReference>
<keyword evidence="2 4" id="KW-0456">Lyase</keyword>
<dbReference type="PANTHER" id="PTHR11941">
    <property type="entry name" value="ENOYL-COA HYDRATASE-RELATED"/>
    <property type="match status" value="1"/>
</dbReference>
<protein>
    <submittedName>
        <fullName evidence="4">Putative enoyl-CoA hydratase</fullName>
        <ecNumber evidence="4">4.2.1.17</ecNumber>
    </submittedName>
</protein>
<evidence type="ECO:0000313" key="4">
    <source>
        <dbReference type="EMBL" id="AIG25501.1"/>
    </source>
</evidence>
<dbReference type="eggNOG" id="COG1024">
    <property type="taxonomic scope" value="Bacteria"/>
</dbReference>
<dbReference type="InterPro" id="IPR018376">
    <property type="entry name" value="Enoyl-CoA_hyd/isom_CS"/>
</dbReference>
<dbReference type="CDD" id="cd06558">
    <property type="entry name" value="crotonase-like"/>
    <property type="match status" value="1"/>
</dbReference>
<dbReference type="GO" id="GO:0006635">
    <property type="term" value="P:fatty acid beta-oxidation"/>
    <property type="evidence" value="ECO:0007669"/>
    <property type="project" value="TreeGrafter"/>
</dbReference>
<evidence type="ECO:0000256" key="1">
    <source>
        <dbReference type="ARBA" id="ARBA00005254"/>
    </source>
</evidence>
<dbReference type="AlphaFoldDB" id="A0A075R251"/>
<comment type="similarity">
    <text evidence="1 3">Belongs to the enoyl-CoA hydratase/isomerase family.</text>
</comment>
<dbReference type="GO" id="GO:0004300">
    <property type="term" value="F:enoyl-CoA hydratase activity"/>
    <property type="evidence" value="ECO:0007669"/>
    <property type="project" value="UniProtKB-EC"/>
</dbReference>
<dbReference type="PROSITE" id="PS00166">
    <property type="entry name" value="ENOYL_COA_HYDRATASE"/>
    <property type="match status" value="1"/>
</dbReference>